<dbReference type="Gene3D" id="1.10.490.10">
    <property type="entry name" value="Globins"/>
    <property type="match status" value="1"/>
</dbReference>
<dbReference type="EMBL" id="BSTX01000001">
    <property type="protein sequence ID" value="GLZ75847.1"/>
    <property type="molecule type" value="Genomic_DNA"/>
</dbReference>
<dbReference type="GO" id="GO:0046872">
    <property type="term" value="F:metal ion binding"/>
    <property type="evidence" value="ECO:0007669"/>
    <property type="project" value="UniProtKB-KW"/>
</dbReference>
<dbReference type="SUPFAM" id="SSF46458">
    <property type="entry name" value="Globin-like"/>
    <property type="match status" value="1"/>
</dbReference>
<comment type="similarity">
    <text evidence="5">Belongs to the truncated hemoglobin family. Group II subfamily.</text>
</comment>
<dbReference type="GO" id="GO:0020037">
    <property type="term" value="F:heme binding"/>
    <property type="evidence" value="ECO:0007669"/>
    <property type="project" value="InterPro"/>
</dbReference>
<dbReference type="GO" id="GO:0019825">
    <property type="term" value="F:oxygen binding"/>
    <property type="evidence" value="ECO:0007669"/>
    <property type="project" value="InterPro"/>
</dbReference>
<evidence type="ECO:0000313" key="7">
    <source>
        <dbReference type="Proteomes" id="UP001165079"/>
    </source>
</evidence>
<reference evidence="6" key="1">
    <citation type="submission" date="2023-03" db="EMBL/GenBank/DDBJ databases">
        <title>Actinorhabdospora filicis NBRC 111898.</title>
        <authorList>
            <person name="Ichikawa N."/>
            <person name="Sato H."/>
            <person name="Tonouchi N."/>
        </authorList>
    </citation>
    <scope>NUCLEOTIDE SEQUENCE</scope>
    <source>
        <strain evidence="6">NBRC 111898</strain>
    </source>
</reference>
<sequence>MPEQPKLTITDTPVPTSFYEAVGGSATFERLVKVFYEGVATDPLLRPMYPEEDLGPAARRFQLFLEQYWGGPHTYSDERGHPRLRMRHAPFRVDSAARDAWLGHMRTAVDSLELAPEHEQVLWEYLERAAQFLVNTPD</sequence>
<dbReference type="AlphaFoldDB" id="A0A9W6W1F8"/>
<keyword evidence="4" id="KW-0408">Iron</keyword>
<evidence type="ECO:0000256" key="4">
    <source>
        <dbReference type="ARBA" id="ARBA00023004"/>
    </source>
</evidence>
<keyword evidence="2" id="KW-0349">Heme</keyword>
<dbReference type="InterPro" id="IPR012292">
    <property type="entry name" value="Globin/Proto"/>
</dbReference>
<dbReference type="PANTHER" id="PTHR47366:SF1">
    <property type="entry name" value="TWO-ON-TWO HEMOGLOBIN-3"/>
    <property type="match status" value="1"/>
</dbReference>
<dbReference type="Proteomes" id="UP001165079">
    <property type="component" value="Unassembled WGS sequence"/>
</dbReference>
<accession>A0A9W6W1F8</accession>
<name>A0A9W6W1F8_9ACTN</name>
<dbReference type="PANTHER" id="PTHR47366">
    <property type="entry name" value="TWO-ON-TWO HEMOGLOBIN-3"/>
    <property type="match status" value="1"/>
</dbReference>
<evidence type="ECO:0000256" key="3">
    <source>
        <dbReference type="ARBA" id="ARBA00022723"/>
    </source>
</evidence>
<dbReference type="InterPro" id="IPR001486">
    <property type="entry name" value="Hemoglobin_trunc"/>
</dbReference>
<dbReference type="Pfam" id="PF01152">
    <property type="entry name" value="Bac_globin"/>
    <property type="match status" value="1"/>
</dbReference>
<dbReference type="GO" id="GO:0005344">
    <property type="term" value="F:oxygen carrier activity"/>
    <property type="evidence" value="ECO:0007669"/>
    <property type="project" value="InterPro"/>
</dbReference>
<keyword evidence="7" id="KW-1185">Reference proteome</keyword>
<dbReference type="InterPro" id="IPR044203">
    <property type="entry name" value="GlbO/GLB3-like"/>
</dbReference>
<protein>
    <submittedName>
        <fullName evidence="6">Globin</fullName>
    </submittedName>
</protein>
<gene>
    <name evidence="6" type="ORF">Afil01_06540</name>
</gene>
<organism evidence="6 7">
    <name type="scientific">Actinorhabdospora filicis</name>
    <dbReference type="NCBI Taxonomy" id="1785913"/>
    <lineage>
        <taxon>Bacteria</taxon>
        <taxon>Bacillati</taxon>
        <taxon>Actinomycetota</taxon>
        <taxon>Actinomycetes</taxon>
        <taxon>Micromonosporales</taxon>
        <taxon>Micromonosporaceae</taxon>
        <taxon>Actinorhabdospora</taxon>
    </lineage>
</organism>
<proteinExistence type="inferred from homology"/>
<evidence type="ECO:0000256" key="1">
    <source>
        <dbReference type="ARBA" id="ARBA00022448"/>
    </source>
</evidence>
<evidence type="ECO:0000256" key="2">
    <source>
        <dbReference type="ARBA" id="ARBA00022617"/>
    </source>
</evidence>
<dbReference type="InterPro" id="IPR009050">
    <property type="entry name" value="Globin-like_sf"/>
</dbReference>
<evidence type="ECO:0000256" key="5">
    <source>
        <dbReference type="ARBA" id="ARBA00034496"/>
    </source>
</evidence>
<evidence type="ECO:0000313" key="6">
    <source>
        <dbReference type="EMBL" id="GLZ75847.1"/>
    </source>
</evidence>
<comment type="caution">
    <text evidence="6">The sequence shown here is derived from an EMBL/GenBank/DDBJ whole genome shotgun (WGS) entry which is preliminary data.</text>
</comment>
<dbReference type="RefSeq" id="WP_285661065.1">
    <property type="nucleotide sequence ID" value="NZ_BSTX01000001.1"/>
</dbReference>
<keyword evidence="3" id="KW-0479">Metal-binding</keyword>
<keyword evidence="1" id="KW-0813">Transport</keyword>
<dbReference type="CDD" id="cd14771">
    <property type="entry name" value="TrHb2_Mt-trHbO-like_O"/>
    <property type="match status" value="1"/>
</dbReference>